<evidence type="ECO:0000259" key="2">
    <source>
        <dbReference type="SMART" id="SM00703"/>
    </source>
</evidence>
<organism evidence="3 4">
    <name type="scientific">Mytilus edulis</name>
    <name type="common">Blue mussel</name>
    <dbReference type="NCBI Taxonomy" id="6550"/>
    <lineage>
        <taxon>Eukaryota</taxon>
        <taxon>Metazoa</taxon>
        <taxon>Spiralia</taxon>
        <taxon>Lophotrochozoa</taxon>
        <taxon>Mollusca</taxon>
        <taxon>Bivalvia</taxon>
        <taxon>Autobranchia</taxon>
        <taxon>Pteriomorphia</taxon>
        <taxon>Mytilida</taxon>
        <taxon>Mytiloidea</taxon>
        <taxon>Mytilidae</taxon>
        <taxon>Mytilinae</taxon>
        <taxon>Mytilus</taxon>
    </lineage>
</organism>
<protein>
    <recommendedName>
        <fullName evidence="2">Nose resistant-to-fluoxetine protein N-terminal domain-containing protein</fullName>
    </recommendedName>
</protein>
<feature type="transmembrane region" description="Helical" evidence="1">
    <location>
        <begin position="495"/>
        <end position="513"/>
    </location>
</feature>
<dbReference type="SMART" id="SM00703">
    <property type="entry name" value="NRF"/>
    <property type="match status" value="1"/>
</dbReference>
<sequence>MMLFFVILVIDANGKPPSGLLNFILTWEGDYEECLRITAETFKGKYCLGSFWITGVPNPVTKADGVSIKIGLCIPDTCTKEEELVMLSAVAPKLTNNRIYAYDLTCQEPGRKLDTRAIALISVCAVFVVVMSIATIYDIITRQIFKRNKTSKYTVNSSTNESQETDAIKGETYSKNADTPVMCSTREQSNKEEEKSTIEHGILGQLLLSFSVYTNGSKILSTHQSAGTLTAINGIRFISMTWIILGHTFVFGFMQGSVENIATMFPTYIKRLSFMAVMNAPVAVDTFFALRLTPPYMLIMGIYIAVFPYIGNGPFWPKDGFEKNYCKNTWWWNLLYINNFKPVSEECFSWTWYLANDMQFYIISPIIIVPLYFSKIAGTIVLSIFLLATSITSGIVSKHFELGVSTFGKNGGAHFDEYYQKPYCRMGPYLLGMYTGYLLYKCNCKCRINRYLNFLLWIVFSVIAVLVLYGVYGNYNDNPMSEDVTALYNAVHRSAWGAAICWVIFACATGNGGEYF</sequence>
<dbReference type="InterPro" id="IPR052728">
    <property type="entry name" value="O2_lipid_transport_reg"/>
</dbReference>
<name>A0A8S3SJJ6_MYTED</name>
<dbReference type="AlphaFoldDB" id="A0A8S3SJJ6"/>
<feature type="transmembrane region" description="Helical" evidence="1">
    <location>
        <begin position="295"/>
        <end position="311"/>
    </location>
</feature>
<feature type="transmembrane region" description="Helical" evidence="1">
    <location>
        <begin position="117"/>
        <end position="140"/>
    </location>
</feature>
<gene>
    <name evidence="3" type="ORF">MEDL_31789</name>
</gene>
<keyword evidence="1" id="KW-1133">Transmembrane helix</keyword>
<dbReference type="EMBL" id="CAJPWZ010001587">
    <property type="protein sequence ID" value="CAG2218155.1"/>
    <property type="molecule type" value="Genomic_DNA"/>
</dbReference>
<dbReference type="InterPro" id="IPR006621">
    <property type="entry name" value="Nose-resist-to-fluoxetine_N"/>
</dbReference>
<dbReference type="PANTHER" id="PTHR11161:SF0">
    <property type="entry name" value="O-ACYLTRANSFERASE LIKE PROTEIN"/>
    <property type="match status" value="1"/>
</dbReference>
<dbReference type="Pfam" id="PF20146">
    <property type="entry name" value="NRF"/>
    <property type="match status" value="1"/>
</dbReference>
<feature type="transmembrane region" description="Helical" evidence="1">
    <location>
        <begin position="454"/>
        <end position="475"/>
    </location>
</feature>
<dbReference type="Pfam" id="PF01757">
    <property type="entry name" value="Acyl_transf_3"/>
    <property type="match status" value="1"/>
</dbReference>
<dbReference type="Proteomes" id="UP000683360">
    <property type="component" value="Unassembled WGS sequence"/>
</dbReference>
<proteinExistence type="predicted"/>
<keyword evidence="1" id="KW-0812">Transmembrane</keyword>
<dbReference type="GO" id="GO:0016747">
    <property type="term" value="F:acyltransferase activity, transferring groups other than amino-acyl groups"/>
    <property type="evidence" value="ECO:0007669"/>
    <property type="project" value="InterPro"/>
</dbReference>
<dbReference type="InterPro" id="IPR002656">
    <property type="entry name" value="Acyl_transf_3_dom"/>
</dbReference>
<comment type="caution">
    <text evidence="3">The sequence shown here is derived from an EMBL/GenBank/DDBJ whole genome shotgun (WGS) entry which is preliminary data.</text>
</comment>
<keyword evidence="4" id="KW-1185">Reference proteome</keyword>
<evidence type="ECO:0000256" key="1">
    <source>
        <dbReference type="SAM" id="Phobius"/>
    </source>
</evidence>
<dbReference type="PANTHER" id="PTHR11161">
    <property type="entry name" value="O-ACYLTRANSFERASE"/>
    <property type="match status" value="1"/>
</dbReference>
<dbReference type="OrthoDB" id="8048975at2759"/>
<keyword evidence="1" id="KW-0472">Membrane</keyword>
<reference evidence="3" key="1">
    <citation type="submission" date="2021-03" db="EMBL/GenBank/DDBJ databases">
        <authorList>
            <person name="Bekaert M."/>
        </authorList>
    </citation>
    <scope>NUCLEOTIDE SEQUENCE</scope>
</reference>
<evidence type="ECO:0000313" key="4">
    <source>
        <dbReference type="Proteomes" id="UP000683360"/>
    </source>
</evidence>
<accession>A0A8S3SJJ6</accession>
<feature type="transmembrane region" description="Helical" evidence="1">
    <location>
        <begin position="360"/>
        <end position="388"/>
    </location>
</feature>
<evidence type="ECO:0000313" key="3">
    <source>
        <dbReference type="EMBL" id="CAG2218155.1"/>
    </source>
</evidence>
<feature type="domain" description="Nose resistant-to-fluoxetine protein N-terminal" evidence="2">
    <location>
        <begin position="3"/>
        <end position="108"/>
    </location>
</feature>